<evidence type="ECO:0000313" key="2">
    <source>
        <dbReference type="Proteomes" id="UP000886653"/>
    </source>
</evidence>
<protein>
    <submittedName>
        <fullName evidence="1">Uncharacterized protein</fullName>
    </submittedName>
</protein>
<dbReference type="EMBL" id="MU167331">
    <property type="protein sequence ID" value="KAG0143008.1"/>
    <property type="molecule type" value="Genomic_DNA"/>
</dbReference>
<sequence length="82" mass="8958">MSTSEGVPSRRVVKIIDYGVLGLTCALELAREDVYKLILITADADSALWPFTPPKFIKPTKKFVSPWAASVGSFLKDFEAPG</sequence>
<accession>A0A9P6NBS0</accession>
<dbReference type="AlphaFoldDB" id="A0A9P6NBS0"/>
<dbReference type="Gene3D" id="3.40.50.720">
    <property type="entry name" value="NAD(P)-binding Rossmann-like Domain"/>
    <property type="match status" value="1"/>
</dbReference>
<name>A0A9P6NBS0_9BASI</name>
<organism evidence="1 2">
    <name type="scientific">Cronartium quercuum f. sp. fusiforme G11</name>
    <dbReference type="NCBI Taxonomy" id="708437"/>
    <lineage>
        <taxon>Eukaryota</taxon>
        <taxon>Fungi</taxon>
        <taxon>Dikarya</taxon>
        <taxon>Basidiomycota</taxon>
        <taxon>Pucciniomycotina</taxon>
        <taxon>Pucciniomycetes</taxon>
        <taxon>Pucciniales</taxon>
        <taxon>Coleosporiaceae</taxon>
        <taxon>Cronartium</taxon>
    </lineage>
</organism>
<keyword evidence="2" id="KW-1185">Reference proteome</keyword>
<dbReference type="Proteomes" id="UP000886653">
    <property type="component" value="Unassembled WGS sequence"/>
</dbReference>
<gene>
    <name evidence="1" type="ORF">CROQUDRAFT_661826</name>
</gene>
<comment type="caution">
    <text evidence="1">The sequence shown here is derived from an EMBL/GenBank/DDBJ whole genome shotgun (WGS) entry which is preliminary data.</text>
</comment>
<dbReference type="OrthoDB" id="2015447at2759"/>
<evidence type="ECO:0000313" key="1">
    <source>
        <dbReference type="EMBL" id="KAG0143008.1"/>
    </source>
</evidence>
<reference evidence="1" key="1">
    <citation type="submission" date="2013-11" db="EMBL/GenBank/DDBJ databases">
        <title>Genome sequence of the fusiform rust pathogen reveals effectors for host alternation and coevolution with pine.</title>
        <authorList>
            <consortium name="DOE Joint Genome Institute"/>
            <person name="Smith K."/>
            <person name="Pendleton A."/>
            <person name="Kubisiak T."/>
            <person name="Anderson C."/>
            <person name="Salamov A."/>
            <person name="Aerts A."/>
            <person name="Riley R."/>
            <person name="Clum A."/>
            <person name="Lindquist E."/>
            <person name="Ence D."/>
            <person name="Campbell M."/>
            <person name="Kronenberg Z."/>
            <person name="Feau N."/>
            <person name="Dhillon B."/>
            <person name="Hamelin R."/>
            <person name="Burleigh J."/>
            <person name="Smith J."/>
            <person name="Yandell M."/>
            <person name="Nelson C."/>
            <person name="Grigoriev I."/>
            <person name="Davis J."/>
        </authorList>
    </citation>
    <scope>NUCLEOTIDE SEQUENCE</scope>
    <source>
        <strain evidence="1">G11</strain>
    </source>
</reference>
<proteinExistence type="predicted"/>